<reference evidence="3 4" key="1">
    <citation type="submission" date="2016-04" db="EMBL/GenBank/DDBJ databases">
        <title>Genome analyses suggest a sexual origin of heterokaryosis in a supposedly ancient asexual fungus.</title>
        <authorList>
            <person name="Ropars J."/>
            <person name="Sedzielewska K."/>
            <person name="Noel J."/>
            <person name="Charron P."/>
            <person name="Farinelli L."/>
            <person name="Marton T."/>
            <person name="Kruger M."/>
            <person name="Pelin A."/>
            <person name="Brachmann A."/>
            <person name="Corradi N."/>
        </authorList>
    </citation>
    <scope>NUCLEOTIDE SEQUENCE [LARGE SCALE GENOMIC DNA]</scope>
    <source>
        <strain evidence="3 4">C2</strain>
    </source>
</reference>
<dbReference type="Pfam" id="PF05183">
    <property type="entry name" value="RdRP"/>
    <property type="match status" value="2"/>
</dbReference>
<evidence type="ECO:0000313" key="3">
    <source>
        <dbReference type="EMBL" id="PKK68076.1"/>
    </source>
</evidence>
<feature type="domain" description="RDRP core" evidence="2">
    <location>
        <begin position="37"/>
        <end position="77"/>
    </location>
</feature>
<accession>A0A2N1N2H1</accession>
<dbReference type="PANTHER" id="PTHR23079:SF1">
    <property type="entry name" value="RNA-DEPENDENT RNA POLYMERASE 1"/>
    <property type="match status" value="1"/>
</dbReference>
<dbReference type="PANTHER" id="PTHR23079">
    <property type="entry name" value="RNA-DEPENDENT RNA POLYMERASE"/>
    <property type="match status" value="1"/>
</dbReference>
<organism evidence="3 4">
    <name type="scientific">Rhizophagus irregularis</name>
    <dbReference type="NCBI Taxonomy" id="588596"/>
    <lineage>
        <taxon>Eukaryota</taxon>
        <taxon>Fungi</taxon>
        <taxon>Fungi incertae sedis</taxon>
        <taxon>Mucoromycota</taxon>
        <taxon>Glomeromycotina</taxon>
        <taxon>Glomeromycetes</taxon>
        <taxon>Glomerales</taxon>
        <taxon>Glomeraceae</taxon>
        <taxon>Rhizophagus</taxon>
    </lineage>
</organism>
<dbReference type="GO" id="GO:0003723">
    <property type="term" value="F:RNA binding"/>
    <property type="evidence" value="ECO:0007669"/>
    <property type="project" value="UniProtKB-KW"/>
</dbReference>
<dbReference type="InterPro" id="IPR007855">
    <property type="entry name" value="RDRP"/>
</dbReference>
<evidence type="ECO:0000259" key="2">
    <source>
        <dbReference type="Pfam" id="PF05183"/>
    </source>
</evidence>
<comment type="similarity">
    <text evidence="1">Belongs to the RdRP family.</text>
</comment>
<protein>
    <recommendedName>
        <fullName evidence="1">RNA-dependent RNA polymerase</fullName>
        <ecNumber evidence="1">2.7.7.48</ecNumber>
    </recommendedName>
</protein>
<reference evidence="3 4" key="2">
    <citation type="submission" date="2017-10" db="EMBL/GenBank/DDBJ databases">
        <title>Extensive intraspecific genome diversity in a model arbuscular mycorrhizal fungus.</title>
        <authorList>
            <person name="Chen E.C.H."/>
            <person name="Morin E."/>
            <person name="Baudet D."/>
            <person name="Noel J."/>
            <person name="Ndikumana S."/>
            <person name="Charron P."/>
            <person name="St-Onge C."/>
            <person name="Giorgi J."/>
            <person name="Grigoriev I.V."/>
            <person name="Roux C."/>
            <person name="Martin F.M."/>
            <person name="Corradi N."/>
        </authorList>
    </citation>
    <scope>NUCLEOTIDE SEQUENCE [LARGE SCALE GENOMIC DNA]</scope>
    <source>
        <strain evidence="3 4">C2</strain>
    </source>
</reference>
<keyword evidence="1" id="KW-0548">Nucleotidyltransferase</keyword>
<dbReference type="VEuPathDB" id="FungiDB:RhiirFUN_016333"/>
<keyword evidence="1" id="KW-0696">RNA-directed RNA polymerase</keyword>
<gene>
    <name evidence="3" type="ORF">RhiirC2_851719</name>
</gene>
<name>A0A2N1N2H1_9GLOM</name>
<comment type="caution">
    <text evidence="3">The sequence shown here is derived from an EMBL/GenBank/DDBJ whole genome shotgun (WGS) entry which is preliminary data.</text>
</comment>
<feature type="domain" description="RDRP core" evidence="2">
    <location>
        <begin position="94"/>
        <end position="130"/>
    </location>
</feature>
<dbReference type="InterPro" id="IPR057596">
    <property type="entry name" value="RDRP_core"/>
</dbReference>
<proteinExistence type="inferred from homology"/>
<dbReference type="VEuPathDB" id="FungiDB:FUN_017074"/>
<sequence>MLYDRVYCTLRDGIIIGDKHYEFLAFSASQLRDHSCCVAKCAARMDQCFSSTRQKLPVDDIKEMPDIVRNGFTFSDGQRRLLINWIKGVLCQLVLEVIRGSTFISAYLNRQAIILLSALGIPDEVFIELKDLRWECKILSVYQVFNNVSEDDRIYLKIILNITD</sequence>
<keyword evidence="1" id="KW-0694">RNA-binding</keyword>
<dbReference type="GO" id="GO:0030422">
    <property type="term" value="P:siRNA processing"/>
    <property type="evidence" value="ECO:0007669"/>
    <property type="project" value="TreeGrafter"/>
</dbReference>
<dbReference type="EMBL" id="LLXL01000885">
    <property type="protein sequence ID" value="PKK68076.1"/>
    <property type="molecule type" value="Genomic_DNA"/>
</dbReference>
<dbReference type="Proteomes" id="UP000233469">
    <property type="component" value="Unassembled WGS sequence"/>
</dbReference>
<evidence type="ECO:0000256" key="1">
    <source>
        <dbReference type="RuleBase" id="RU363098"/>
    </source>
</evidence>
<evidence type="ECO:0000313" key="4">
    <source>
        <dbReference type="Proteomes" id="UP000233469"/>
    </source>
</evidence>
<comment type="catalytic activity">
    <reaction evidence="1">
        <text>RNA(n) + a ribonucleoside 5'-triphosphate = RNA(n+1) + diphosphate</text>
        <dbReference type="Rhea" id="RHEA:21248"/>
        <dbReference type="Rhea" id="RHEA-COMP:14527"/>
        <dbReference type="Rhea" id="RHEA-COMP:17342"/>
        <dbReference type="ChEBI" id="CHEBI:33019"/>
        <dbReference type="ChEBI" id="CHEBI:61557"/>
        <dbReference type="ChEBI" id="CHEBI:140395"/>
        <dbReference type="EC" id="2.7.7.48"/>
    </reaction>
</comment>
<keyword evidence="1" id="KW-0808">Transferase</keyword>
<dbReference type="AlphaFoldDB" id="A0A2N1N2H1"/>
<dbReference type="EC" id="2.7.7.48" evidence="1"/>
<dbReference type="GO" id="GO:0003968">
    <property type="term" value="F:RNA-directed RNA polymerase activity"/>
    <property type="evidence" value="ECO:0007669"/>
    <property type="project" value="UniProtKB-KW"/>
</dbReference>
<dbReference type="GO" id="GO:0031380">
    <property type="term" value="C:nuclear RNA-directed RNA polymerase complex"/>
    <property type="evidence" value="ECO:0007669"/>
    <property type="project" value="TreeGrafter"/>
</dbReference>